<dbReference type="PANTHER" id="PTHR31639">
    <property type="entry name" value="F-BOX PROTEIN-LIKE"/>
    <property type="match status" value="1"/>
</dbReference>
<dbReference type="Pfam" id="PF24758">
    <property type="entry name" value="LRR_At5g56370"/>
    <property type="match status" value="1"/>
</dbReference>
<keyword evidence="4" id="KW-1185">Reference proteome</keyword>
<dbReference type="InterPro" id="IPR001810">
    <property type="entry name" value="F-box_dom"/>
</dbReference>
<sequence length="420" mass="48459">MEKQIKMDRISNLPWDVLDTILVHLPLRDAARTSTLSTKWRYKWTCLSQFVFDDKCFCRPVSDTEARWGEIMKIIHQVQSNHTGPIEKFKLAAFCCPNYSDLDQWINFLTEKGIKELIIKEFIFIKRFKLPSCLFSCPQLSFLELYGCMFKLPSPFKGFNCLKSIELTQVSIIGDTLESLIRSCPVLERLTLLNIDHLASLKIQSQTLKYLKVGSEFEDICLRSIPLLVIVDIHMIPQQGRVIPWQNEGGKPCNLVRVIGSLYGIKKLTLSGHFLEYLANDNVPQKLPNMLNRLTSLELMEVRFTSLKDIMATFAILRSSPNLKDFLFTAVHSIEVPRCVVEFVKSQCLYDFYFNKLKEVKIRGICGTRAEWEFISVILCHSIVLETMTIVRYGGERFPESQLQQLERASNHVRITSLTL</sequence>
<reference evidence="4" key="1">
    <citation type="submission" date="2016-04" db="EMBL/GenBank/DDBJ databases">
        <title>Cephalotus genome sequencing.</title>
        <authorList>
            <person name="Fukushima K."/>
            <person name="Hasebe M."/>
            <person name="Fang X."/>
        </authorList>
    </citation>
    <scope>NUCLEOTIDE SEQUENCE [LARGE SCALE GENOMIC DNA]</scope>
    <source>
        <strain evidence="4">cv. St1</strain>
    </source>
</reference>
<feature type="domain" description="F-box" evidence="1">
    <location>
        <begin position="10"/>
        <end position="44"/>
    </location>
</feature>
<dbReference type="SUPFAM" id="SSF81383">
    <property type="entry name" value="F-box domain"/>
    <property type="match status" value="1"/>
</dbReference>
<dbReference type="Gene3D" id="3.80.10.10">
    <property type="entry name" value="Ribonuclease Inhibitor"/>
    <property type="match status" value="1"/>
</dbReference>
<dbReference type="Proteomes" id="UP000187406">
    <property type="component" value="Unassembled WGS sequence"/>
</dbReference>
<dbReference type="InterPro" id="IPR032675">
    <property type="entry name" value="LRR_dom_sf"/>
</dbReference>
<dbReference type="EMBL" id="BDDD01000135">
    <property type="protein sequence ID" value="GAV60081.1"/>
    <property type="molecule type" value="Genomic_DNA"/>
</dbReference>
<dbReference type="InterPro" id="IPR036047">
    <property type="entry name" value="F-box-like_dom_sf"/>
</dbReference>
<evidence type="ECO:0000313" key="3">
    <source>
        <dbReference type="EMBL" id="GAV60081.1"/>
    </source>
</evidence>
<dbReference type="STRING" id="3775.A0A1Q3AWF5"/>
<dbReference type="AlphaFoldDB" id="A0A1Q3AWF5"/>
<feature type="domain" description="F-box/LRR-repeat protein 15/At3g58940/PEG3-like LRR" evidence="2">
    <location>
        <begin position="102"/>
        <end position="324"/>
    </location>
</feature>
<proteinExistence type="predicted"/>
<accession>A0A1Q3AWF5</accession>
<dbReference type="SUPFAM" id="SSF52047">
    <property type="entry name" value="RNI-like"/>
    <property type="match status" value="1"/>
</dbReference>
<evidence type="ECO:0000259" key="2">
    <source>
        <dbReference type="Pfam" id="PF24758"/>
    </source>
</evidence>
<gene>
    <name evidence="3" type="ORF">CFOL_v3_03612</name>
</gene>
<dbReference type="OrthoDB" id="629734at2759"/>
<organism evidence="3 4">
    <name type="scientific">Cephalotus follicularis</name>
    <name type="common">Albany pitcher plant</name>
    <dbReference type="NCBI Taxonomy" id="3775"/>
    <lineage>
        <taxon>Eukaryota</taxon>
        <taxon>Viridiplantae</taxon>
        <taxon>Streptophyta</taxon>
        <taxon>Embryophyta</taxon>
        <taxon>Tracheophyta</taxon>
        <taxon>Spermatophyta</taxon>
        <taxon>Magnoliopsida</taxon>
        <taxon>eudicotyledons</taxon>
        <taxon>Gunneridae</taxon>
        <taxon>Pentapetalae</taxon>
        <taxon>rosids</taxon>
        <taxon>fabids</taxon>
        <taxon>Oxalidales</taxon>
        <taxon>Cephalotaceae</taxon>
        <taxon>Cephalotus</taxon>
    </lineage>
</organism>
<evidence type="ECO:0000313" key="4">
    <source>
        <dbReference type="Proteomes" id="UP000187406"/>
    </source>
</evidence>
<dbReference type="Pfam" id="PF00646">
    <property type="entry name" value="F-box"/>
    <property type="match status" value="1"/>
</dbReference>
<protein>
    <submittedName>
        <fullName evidence="3">F-box domain-containing protein</fullName>
    </submittedName>
</protein>
<comment type="caution">
    <text evidence="3">The sequence shown here is derived from an EMBL/GenBank/DDBJ whole genome shotgun (WGS) entry which is preliminary data.</text>
</comment>
<dbReference type="PANTHER" id="PTHR31639:SF278">
    <property type="entry name" value="F-BOX DOMAIN-CONTAINING PROTEIN"/>
    <property type="match status" value="1"/>
</dbReference>
<name>A0A1Q3AWF5_CEPFO</name>
<dbReference type="InParanoid" id="A0A1Q3AWF5"/>
<evidence type="ECO:0000259" key="1">
    <source>
        <dbReference type="Pfam" id="PF00646"/>
    </source>
</evidence>
<dbReference type="InterPro" id="IPR055411">
    <property type="entry name" value="LRR_FXL15/At3g58940/PEG3-like"/>
</dbReference>